<dbReference type="PANTHER" id="PTHR30183">
    <property type="entry name" value="MOLYBDENUM TRANSPORT SYSTEM PERMEASE PROTEIN MODB"/>
    <property type="match status" value="1"/>
</dbReference>
<keyword evidence="5 11" id="KW-1003">Cell membrane</keyword>
<comment type="subcellular location">
    <subcellularLocation>
        <location evidence="2 10">Cell membrane</location>
        <topology evidence="2 10">Multi-pass membrane protein</topology>
    </subcellularLocation>
</comment>
<keyword evidence="14" id="KW-1185">Reference proteome</keyword>
<name>A0A7C9BHA3_9BACT</name>
<dbReference type="InterPro" id="IPR011867">
    <property type="entry name" value="ModB_ABC"/>
</dbReference>
<dbReference type="Gene3D" id="1.10.3720.10">
    <property type="entry name" value="MetI-like"/>
    <property type="match status" value="1"/>
</dbReference>
<evidence type="ECO:0000256" key="4">
    <source>
        <dbReference type="ARBA" id="ARBA00022448"/>
    </source>
</evidence>
<feature type="transmembrane region" description="Helical" evidence="10">
    <location>
        <begin position="83"/>
        <end position="104"/>
    </location>
</feature>
<comment type="similarity">
    <text evidence="3 11">Belongs to the binding-protein-dependent transport system permease family. CysTW subfamily.</text>
</comment>
<dbReference type="NCBIfam" id="TIGR02141">
    <property type="entry name" value="modB_ABC"/>
    <property type="match status" value="1"/>
</dbReference>
<evidence type="ECO:0000256" key="3">
    <source>
        <dbReference type="ARBA" id="ARBA00007069"/>
    </source>
</evidence>
<dbReference type="EMBL" id="WHLY01000002">
    <property type="protein sequence ID" value="MPR35021.1"/>
    <property type="molecule type" value="Genomic_DNA"/>
</dbReference>
<evidence type="ECO:0000256" key="7">
    <source>
        <dbReference type="ARBA" id="ARBA00022692"/>
    </source>
</evidence>
<reference evidence="13 14" key="1">
    <citation type="submission" date="2019-10" db="EMBL/GenBank/DDBJ databases">
        <title>Draft Genome Sequence of Cytophagaceae sp. SJW1-29.</title>
        <authorList>
            <person name="Choi A."/>
        </authorList>
    </citation>
    <scope>NUCLEOTIDE SEQUENCE [LARGE SCALE GENOMIC DNA]</scope>
    <source>
        <strain evidence="13 14">SJW1-29</strain>
    </source>
</reference>
<feature type="transmembrane region" description="Helical" evidence="10">
    <location>
        <begin position="195"/>
        <end position="213"/>
    </location>
</feature>
<proteinExistence type="inferred from homology"/>
<keyword evidence="8 10" id="KW-1133">Transmembrane helix</keyword>
<evidence type="ECO:0000256" key="6">
    <source>
        <dbReference type="ARBA" id="ARBA00022505"/>
    </source>
</evidence>
<dbReference type="SUPFAM" id="SSF161098">
    <property type="entry name" value="MetI-like"/>
    <property type="match status" value="1"/>
</dbReference>
<keyword evidence="9 10" id="KW-0472">Membrane</keyword>
<comment type="caution">
    <text evidence="13">The sequence shown here is derived from an EMBL/GenBank/DDBJ whole genome shotgun (WGS) entry which is preliminary data.</text>
</comment>
<dbReference type="RefSeq" id="WP_152761721.1">
    <property type="nucleotide sequence ID" value="NZ_WHLY01000002.1"/>
</dbReference>
<accession>A0A7C9BHA3</accession>
<evidence type="ECO:0000313" key="13">
    <source>
        <dbReference type="EMBL" id="MPR35021.1"/>
    </source>
</evidence>
<evidence type="ECO:0000256" key="5">
    <source>
        <dbReference type="ARBA" id="ARBA00022475"/>
    </source>
</evidence>
<comment type="caution">
    <text evidence="11">Lacks conserved residue(s) required for the propagation of feature annotation.</text>
</comment>
<dbReference type="Proteomes" id="UP000479293">
    <property type="component" value="Unassembled WGS sequence"/>
</dbReference>
<evidence type="ECO:0000256" key="8">
    <source>
        <dbReference type="ARBA" id="ARBA00022989"/>
    </source>
</evidence>
<evidence type="ECO:0000256" key="9">
    <source>
        <dbReference type="ARBA" id="ARBA00023136"/>
    </source>
</evidence>
<feature type="domain" description="ABC transmembrane type-1" evidence="12">
    <location>
        <begin position="6"/>
        <end position="210"/>
    </location>
</feature>
<feature type="transmembrane region" description="Helical" evidence="10">
    <location>
        <begin position="40"/>
        <end position="63"/>
    </location>
</feature>
<dbReference type="CDD" id="cd06261">
    <property type="entry name" value="TM_PBP2"/>
    <property type="match status" value="1"/>
</dbReference>
<protein>
    <recommendedName>
        <fullName evidence="11">Molybdenum transport system permease</fullName>
    </recommendedName>
</protein>
<dbReference type="GO" id="GO:0005886">
    <property type="term" value="C:plasma membrane"/>
    <property type="evidence" value="ECO:0007669"/>
    <property type="project" value="UniProtKB-SubCell"/>
</dbReference>
<evidence type="ECO:0000256" key="1">
    <source>
        <dbReference type="ARBA" id="ARBA00002949"/>
    </source>
</evidence>
<sequence>MNPEPLILTFKLASLTTLILFGVALPIAYWLAYSKFRGRVLVEAVIGMPLVLPPSVLGFYLLLAFSPSYAFGGWIEEVLGLRLVFSFPGLVVASVIYSLPFMVYPLQAGLQALPPSLREASYTLGKSAWTTFFKVLLPNCKSAILTALVLTFAHTVGEFGVVLMIGGNIPGVTKVASVAIYNEVEALNYPAANQYALVLFVITFAILLLVYLLNHRLRVRYSA</sequence>
<dbReference type="PANTHER" id="PTHR30183:SF8">
    <property type="entry name" value="MOLYBDENUM TRANSPORT SYSTEM PERMEASE"/>
    <property type="match status" value="1"/>
</dbReference>
<evidence type="ECO:0000313" key="14">
    <source>
        <dbReference type="Proteomes" id="UP000479293"/>
    </source>
</evidence>
<evidence type="ECO:0000256" key="2">
    <source>
        <dbReference type="ARBA" id="ARBA00004651"/>
    </source>
</evidence>
<evidence type="ECO:0000256" key="11">
    <source>
        <dbReference type="RuleBase" id="RU365097"/>
    </source>
</evidence>
<comment type="function">
    <text evidence="1 11">Part of the binding-protein-dependent transport system for molybdenum; probably responsible for the translocation of the substrate across the membrane.</text>
</comment>
<keyword evidence="7 10" id="KW-0812">Transmembrane</keyword>
<dbReference type="InterPro" id="IPR035906">
    <property type="entry name" value="MetI-like_sf"/>
</dbReference>
<keyword evidence="4 10" id="KW-0813">Transport</keyword>
<evidence type="ECO:0000259" key="12">
    <source>
        <dbReference type="PROSITE" id="PS50928"/>
    </source>
</evidence>
<evidence type="ECO:0000256" key="10">
    <source>
        <dbReference type="RuleBase" id="RU363032"/>
    </source>
</evidence>
<keyword evidence="6 11" id="KW-0500">Molybdenum</keyword>
<organism evidence="13 14">
    <name type="scientific">Salmonirosea aquatica</name>
    <dbReference type="NCBI Taxonomy" id="2654236"/>
    <lineage>
        <taxon>Bacteria</taxon>
        <taxon>Pseudomonadati</taxon>
        <taxon>Bacteroidota</taxon>
        <taxon>Cytophagia</taxon>
        <taxon>Cytophagales</taxon>
        <taxon>Spirosomataceae</taxon>
        <taxon>Salmonirosea</taxon>
    </lineage>
</organism>
<feature type="transmembrane region" description="Helical" evidence="10">
    <location>
        <begin position="12"/>
        <end position="33"/>
    </location>
</feature>
<dbReference type="GO" id="GO:0015098">
    <property type="term" value="F:molybdate ion transmembrane transporter activity"/>
    <property type="evidence" value="ECO:0007669"/>
    <property type="project" value="UniProtKB-UniRule"/>
</dbReference>
<dbReference type="Pfam" id="PF00528">
    <property type="entry name" value="BPD_transp_1"/>
    <property type="match status" value="1"/>
</dbReference>
<dbReference type="AlphaFoldDB" id="A0A7C9BHA3"/>
<gene>
    <name evidence="13" type="primary">modB</name>
    <name evidence="13" type="ORF">GBK04_17090</name>
</gene>
<dbReference type="InterPro" id="IPR000515">
    <property type="entry name" value="MetI-like"/>
</dbReference>
<dbReference type="PROSITE" id="PS50928">
    <property type="entry name" value="ABC_TM1"/>
    <property type="match status" value="1"/>
</dbReference>